<evidence type="ECO:0000256" key="1">
    <source>
        <dbReference type="ARBA" id="ARBA00005915"/>
    </source>
</evidence>
<protein>
    <recommendedName>
        <fullName evidence="2">Single-stranded-DNA-specific exonuclease RecJ</fullName>
    </recommendedName>
</protein>
<dbReference type="Pfam" id="PF17768">
    <property type="entry name" value="RecJ_OB"/>
    <property type="match status" value="1"/>
</dbReference>
<evidence type="ECO:0000256" key="3">
    <source>
        <dbReference type="ARBA" id="ARBA00022722"/>
    </source>
</evidence>
<feature type="domain" description="DHHA1" evidence="8">
    <location>
        <begin position="332"/>
        <end position="423"/>
    </location>
</feature>
<evidence type="ECO:0000259" key="8">
    <source>
        <dbReference type="Pfam" id="PF02272"/>
    </source>
</evidence>
<keyword evidence="4 10" id="KW-0378">Hydrolase</keyword>
<dbReference type="Gene3D" id="3.10.310.30">
    <property type="match status" value="1"/>
</dbReference>
<gene>
    <name evidence="10" type="primary">recJ</name>
    <name evidence="10" type="ORF">Pla110_44610</name>
</gene>
<dbReference type="InterPro" id="IPR004610">
    <property type="entry name" value="RecJ"/>
</dbReference>
<dbReference type="InterPro" id="IPR051673">
    <property type="entry name" value="SSDNA_exonuclease_RecJ"/>
</dbReference>
<dbReference type="KEGG" id="plon:Pla110_44610"/>
<reference evidence="10 11" key="1">
    <citation type="submission" date="2019-02" db="EMBL/GenBank/DDBJ databases">
        <title>Deep-cultivation of Planctomycetes and their phenomic and genomic characterization uncovers novel biology.</title>
        <authorList>
            <person name="Wiegand S."/>
            <person name="Jogler M."/>
            <person name="Boedeker C."/>
            <person name="Pinto D."/>
            <person name="Vollmers J."/>
            <person name="Rivas-Marin E."/>
            <person name="Kohn T."/>
            <person name="Peeters S.H."/>
            <person name="Heuer A."/>
            <person name="Rast P."/>
            <person name="Oberbeckmann S."/>
            <person name="Bunk B."/>
            <person name="Jeske O."/>
            <person name="Meyerdierks A."/>
            <person name="Storesund J.E."/>
            <person name="Kallscheuer N."/>
            <person name="Luecker S."/>
            <person name="Lage O.M."/>
            <person name="Pohl T."/>
            <person name="Merkel B.J."/>
            <person name="Hornburger P."/>
            <person name="Mueller R.-W."/>
            <person name="Bruemmer F."/>
            <person name="Labrenz M."/>
            <person name="Spormann A.M."/>
            <person name="Op den Camp H."/>
            <person name="Overmann J."/>
            <person name="Amann R."/>
            <person name="Jetten M.S.M."/>
            <person name="Mascher T."/>
            <person name="Medema M.H."/>
            <person name="Devos D.P."/>
            <person name="Kaster A.-K."/>
            <person name="Ovreas L."/>
            <person name="Rohde M."/>
            <person name="Galperin M.Y."/>
            <person name="Jogler C."/>
        </authorList>
    </citation>
    <scope>NUCLEOTIDE SEQUENCE [LARGE SCALE GENOMIC DNA]</scope>
    <source>
        <strain evidence="10 11">Pla110</strain>
    </source>
</reference>
<dbReference type="PANTHER" id="PTHR30255">
    <property type="entry name" value="SINGLE-STRANDED-DNA-SPECIFIC EXONUCLEASE RECJ"/>
    <property type="match status" value="1"/>
</dbReference>
<feature type="domain" description="RecJ OB" evidence="9">
    <location>
        <begin position="440"/>
        <end position="548"/>
    </location>
</feature>
<dbReference type="InterPro" id="IPR001667">
    <property type="entry name" value="DDH_dom"/>
</dbReference>
<evidence type="ECO:0000256" key="4">
    <source>
        <dbReference type="ARBA" id="ARBA00022801"/>
    </source>
</evidence>
<evidence type="ECO:0000256" key="6">
    <source>
        <dbReference type="SAM" id="Coils"/>
    </source>
</evidence>
<dbReference type="InterPro" id="IPR041122">
    <property type="entry name" value="RecJ_OB"/>
</dbReference>
<evidence type="ECO:0000313" key="10">
    <source>
        <dbReference type="EMBL" id="QDU82699.1"/>
    </source>
</evidence>
<sequence>MAQVLIARGYDSTAQVQEFLEAKLVDLHPPEQVPGLNKATELIFAAIEAERRITIYGDYDADGVCATSILWHCLKLLGAHVDYFIPSRLEEGYGLNKNAIRELHEADPERLLISVDCGITSVEEAALAKELGLELIITDHHQFADELPDAAAIVHPRLPGTEYPFGDLCGAAVAFKLAWRICQIKGDGKRATPRMREFLLSAMGLAALATITDVVPLHGENRLLVRFGLPALSERPGFGMKALLTVCELQEKKLLETDDIGFSIGPRINAAGRLGQARLAVELLTTENPERARELANYLNEMNEMRKKVERKILKQARELVDEEPEWLEAPALVLSSTEWHPGVIGIVASRVAEHYSKPTILIAMSEKEQVGQGSGRTIPNINLHAALAGSAEHLVKFGGHQAAAGMKIEADQIDDFRVSFCNQIQKQLEGDRPDEELWIDAEVRLADCTYGAVRELDRLGPFGEKNPRPTFSASRVQLAEPPRKMGQGERHLSLTLHQHGKRIKAIAFGKSDWADEIARIDGALSISFAVNINTFRGQSSVQLLLKDWKAEEAS</sequence>
<keyword evidence="6" id="KW-0175">Coiled coil</keyword>
<dbReference type="NCBIfam" id="TIGR00644">
    <property type="entry name" value="recJ"/>
    <property type="match status" value="1"/>
</dbReference>
<dbReference type="RefSeq" id="WP_231742741.1">
    <property type="nucleotide sequence ID" value="NZ_CP036281.1"/>
</dbReference>
<dbReference type="GO" id="GO:0006310">
    <property type="term" value="P:DNA recombination"/>
    <property type="evidence" value="ECO:0007669"/>
    <property type="project" value="InterPro"/>
</dbReference>
<evidence type="ECO:0000313" key="11">
    <source>
        <dbReference type="Proteomes" id="UP000317178"/>
    </source>
</evidence>
<keyword evidence="5 10" id="KW-0269">Exonuclease</keyword>
<evidence type="ECO:0000259" key="9">
    <source>
        <dbReference type="Pfam" id="PF17768"/>
    </source>
</evidence>
<dbReference type="GO" id="GO:0006281">
    <property type="term" value="P:DNA repair"/>
    <property type="evidence" value="ECO:0007669"/>
    <property type="project" value="InterPro"/>
</dbReference>
<keyword evidence="3" id="KW-0540">Nuclease</keyword>
<dbReference type="Pfam" id="PF01368">
    <property type="entry name" value="DHH"/>
    <property type="match status" value="1"/>
</dbReference>
<dbReference type="AlphaFoldDB" id="A0A518CTY8"/>
<comment type="similarity">
    <text evidence="1">Belongs to the RecJ family.</text>
</comment>
<name>A0A518CTY8_9PLAN</name>
<keyword evidence="11" id="KW-1185">Reference proteome</keyword>
<dbReference type="InterPro" id="IPR003156">
    <property type="entry name" value="DHHA1_dom"/>
</dbReference>
<feature type="domain" description="DDH" evidence="7">
    <location>
        <begin position="52"/>
        <end position="202"/>
    </location>
</feature>
<feature type="coiled-coil region" evidence="6">
    <location>
        <begin position="292"/>
        <end position="319"/>
    </location>
</feature>
<evidence type="ECO:0000256" key="2">
    <source>
        <dbReference type="ARBA" id="ARBA00019841"/>
    </source>
</evidence>
<dbReference type="Gene3D" id="3.90.1640.30">
    <property type="match status" value="1"/>
</dbReference>
<dbReference type="SUPFAM" id="SSF64182">
    <property type="entry name" value="DHH phosphoesterases"/>
    <property type="match status" value="1"/>
</dbReference>
<accession>A0A518CTY8</accession>
<evidence type="ECO:0000256" key="5">
    <source>
        <dbReference type="ARBA" id="ARBA00022839"/>
    </source>
</evidence>
<evidence type="ECO:0000259" key="7">
    <source>
        <dbReference type="Pfam" id="PF01368"/>
    </source>
</evidence>
<dbReference type="GO" id="GO:0003676">
    <property type="term" value="F:nucleic acid binding"/>
    <property type="evidence" value="ECO:0007669"/>
    <property type="project" value="InterPro"/>
</dbReference>
<dbReference type="Proteomes" id="UP000317178">
    <property type="component" value="Chromosome"/>
</dbReference>
<dbReference type="PANTHER" id="PTHR30255:SF2">
    <property type="entry name" value="SINGLE-STRANDED-DNA-SPECIFIC EXONUCLEASE RECJ"/>
    <property type="match status" value="1"/>
</dbReference>
<dbReference type="InterPro" id="IPR038763">
    <property type="entry name" value="DHH_sf"/>
</dbReference>
<organism evidence="10 11">
    <name type="scientific">Polystyrenella longa</name>
    <dbReference type="NCBI Taxonomy" id="2528007"/>
    <lineage>
        <taxon>Bacteria</taxon>
        <taxon>Pseudomonadati</taxon>
        <taxon>Planctomycetota</taxon>
        <taxon>Planctomycetia</taxon>
        <taxon>Planctomycetales</taxon>
        <taxon>Planctomycetaceae</taxon>
        <taxon>Polystyrenella</taxon>
    </lineage>
</organism>
<dbReference type="Pfam" id="PF02272">
    <property type="entry name" value="DHHA1"/>
    <property type="match status" value="1"/>
</dbReference>
<dbReference type="EMBL" id="CP036281">
    <property type="protein sequence ID" value="QDU82699.1"/>
    <property type="molecule type" value="Genomic_DNA"/>
</dbReference>
<dbReference type="GO" id="GO:0008409">
    <property type="term" value="F:5'-3' exonuclease activity"/>
    <property type="evidence" value="ECO:0007669"/>
    <property type="project" value="InterPro"/>
</dbReference>
<proteinExistence type="inferred from homology"/>